<name>A0A9P6ADW1_9AGAM</name>
<gene>
    <name evidence="1" type="ORF">BS47DRAFT_1374494</name>
</gene>
<dbReference type="OrthoDB" id="10044727at2759"/>
<dbReference type="AlphaFoldDB" id="A0A9P6ADW1"/>
<evidence type="ECO:0000313" key="1">
    <source>
        <dbReference type="EMBL" id="KAF9503146.1"/>
    </source>
</evidence>
<keyword evidence="2" id="KW-1185">Reference proteome</keyword>
<dbReference type="InterPro" id="IPR036397">
    <property type="entry name" value="RNaseH_sf"/>
</dbReference>
<dbReference type="Proteomes" id="UP000886523">
    <property type="component" value="Unassembled WGS sequence"/>
</dbReference>
<proteinExistence type="predicted"/>
<organism evidence="1 2">
    <name type="scientific">Hydnum rufescens UP504</name>
    <dbReference type="NCBI Taxonomy" id="1448309"/>
    <lineage>
        <taxon>Eukaryota</taxon>
        <taxon>Fungi</taxon>
        <taxon>Dikarya</taxon>
        <taxon>Basidiomycota</taxon>
        <taxon>Agaricomycotina</taxon>
        <taxon>Agaricomycetes</taxon>
        <taxon>Cantharellales</taxon>
        <taxon>Hydnaceae</taxon>
        <taxon>Hydnum</taxon>
    </lineage>
</organism>
<dbReference type="GO" id="GO:0003676">
    <property type="term" value="F:nucleic acid binding"/>
    <property type="evidence" value="ECO:0007669"/>
    <property type="project" value="InterPro"/>
</dbReference>
<evidence type="ECO:0000313" key="2">
    <source>
        <dbReference type="Proteomes" id="UP000886523"/>
    </source>
</evidence>
<accession>A0A9P6ADW1</accession>
<comment type="caution">
    <text evidence="1">The sequence shown here is derived from an EMBL/GenBank/DDBJ whole genome shotgun (WGS) entry which is preliminary data.</text>
</comment>
<dbReference type="PANTHER" id="PTHR35871">
    <property type="entry name" value="EXPRESSED PROTEIN"/>
    <property type="match status" value="1"/>
</dbReference>
<dbReference type="PANTHER" id="PTHR35871:SF1">
    <property type="entry name" value="CXC1-LIKE CYSTEINE CLUSTER ASSOCIATED WITH KDZ TRANSPOSASES DOMAIN-CONTAINING PROTEIN"/>
    <property type="match status" value="1"/>
</dbReference>
<sequence length="482" mass="54841">MGKSQKCTHRLCEWSCAYVKDPKDLPINPYGTWNVSMLVSDEDLVQDIALHLQSLGQYISAQDIVHYLDTPKMKTHLGLKKTISHKTAARWIHIMGYWWGEELKGQYADGHERDNVVTYWQSIFLPAWAVLEAKTGKFDNDGSLDALAPLPTCPTLQWIHSSKTAKPYAKEPDGSGPGARVLLRPSKEHDGYFTCDGVLAQATKAMDLLDQYYPNEDHVFIYDNVTTHKKQAEDALSARHMLKYPPKRIGKGKNTVENWGLKVPLIDTNGKAVHGPDGKVIKIFTKMVDAKFADGTPQPLYFPNNHPRHPGLFKGMEVILEEHGFHNVKSLKPECKGFKCKPTATDCCCHHILFNQPDFTNVKSLLEDLCESQGYTVIFLPKFHPELNFIEMCWGYGKQVYCQYPISSDPSVLEKNALMALESVPLLSMRWFSNWSLRFMDGYRCGLNGLEAVWATKKYHGHRCLPPEMEHDIDSEYRGFQM</sequence>
<dbReference type="Gene3D" id="3.30.420.10">
    <property type="entry name" value="Ribonuclease H-like superfamily/Ribonuclease H"/>
    <property type="match status" value="1"/>
</dbReference>
<dbReference type="EMBL" id="MU129432">
    <property type="protein sequence ID" value="KAF9503146.1"/>
    <property type="molecule type" value="Genomic_DNA"/>
</dbReference>
<reference evidence="1" key="1">
    <citation type="journal article" date="2020" name="Nat. Commun.">
        <title>Large-scale genome sequencing of mycorrhizal fungi provides insights into the early evolution of symbiotic traits.</title>
        <authorList>
            <person name="Miyauchi S."/>
            <person name="Kiss E."/>
            <person name="Kuo A."/>
            <person name="Drula E."/>
            <person name="Kohler A."/>
            <person name="Sanchez-Garcia M."/>
            <person name="Morin E."/>
            <person name="Andreopoulos B."/>
            <person name="Barry K.W."/>
            <person name="Bonito G."/>
            <person name="Buee M."/>
            <person name="Carver A."/>
            <person name="Chen C."/>
            <person name="Cichocki N."/>
            <person name="Clum A."/>
            <person name="Culley D."/>
            <person name="Crous P.W."/>
            <person name="Fauchery L."/>
            <person name="Girlanda M."/>
            <person name="Hayes R.D."/>
            <person name="Keri Z."/>
            <person name="LaButti K."/>
            <person name="Lipzen A."/>
            <person name="Lombard V."/>
            <person name="Magnuson J."/>
            <person name="Maillard F."/>
            <person name="Murat C."/>
            <person name="Nolan M."/>
            <person name="Ohm R.A."/>
            <person name="Pangilinan J."/>
            <person name="Pereira M.F."/>
            <person name="Perotto S."/>
            <person name="Peter M."/>
            <person name="Pfister S."/>
            <person name="Riley R."/>
            <person name="Sitrit Y."/>
            <person name="Stielow J.B."/>
            <person name="Szollosi G."/>
            <person name="Zifcakova L."/>
            <person name="Stursova M."/>
            <person name="Spatafora J.W."/>
            <person name="Tedersoo L."/>
            <person name="Vaario L.M."/>
            <person name="Yamada A."/>
            <person name="Yan M."/>
            <person name="Wang P."/>
            <person name="Xu J."/>
            <person name="Bruns T."/>
            <person name="Baldrian P."/>
            <person name="Vilgalys R."/>
            <person name="Dunand C."/>
            <person name="Henrissat B."/>
            <person name="Grigoriev I.V."/>
            <person name="Hibbett D."/>
            <person name="Nagy L.G."/>
            <person name="Martin F.M."/>
        </authorList>
    </citation>
    <scope>NUCLEOTIDE SEQUENCE</scope>
    <source>
        <strain evidence="1">UP504</strain>
    </source>
</reference>
<protein>
    <submittedName>
        <fullName evidence="1">Uncharacterized protein</fullName>
    </submittedName>
</protein>